<dbReference type="AlphaFoldDB" id="A0A6V8NN01"/>
<dbReference type="InterPro" id="IPR005368">
    <property type="entry name" value="UPF0175"/>
</dbReference>
<dbReference type="EMBL" id="BLRV01000097">
    <property type="protein sequence ID" value="GFP21759.1"/>
    <property type="molecule type" value="Genomic_DNA"/>
</dbReference>
<accession>A0A6V8NN01</accession>
<evidence type="ECO:0000313" key="1">
    <source>
        <dbReference type="EMBL" id="GFP21759.1"/>
    </source>
</evidence>
<organism evidence="1 2">
    <name type="scientific">Candidatus Hakubella thermalkaliphila</name>
    <dbReference type="NCBI Taxonomy" id="2754717"/>
    <lineage>
        <taxon>Bacteria</taxon>
        <taxon>Bacillati</taxon>
        <taxon>Actinomycetota</taxon>
        <taxon>Actinomycetota incertae sedis</taxon>
        <taxon>Candidatus Hakubellales</taxon>
        <taxon>Candidatus Hakubellaceae</taxon>
        <taxon>Candidatus Hakubella</taxon>
    </lineage>
</organism>
<sequence>MSKVEAIIDIPEELYLSLSALGLTKEKIASESRKLLALKCFKEKILSLGKAAELSGLSKWDFIEYLSEGGVSVVDYNEDEIRRELESVDRVAERLKK</sequence>
<evidence type="ECO:0000313" key="2">
    <source>
        <dbReference type="Proteomes" id="UP000580051"/>
    </source>
</evidence>
<protein>
    <submittedName>
        <fullName evidence="1">Uncharacterized protein</fullName>
    </submittedName>
</protein>
<gene>
    <name evidence="1" type="ORF">HKBW3S06_00986</name>
</gene>
<comment type="caution">
    <text evidence="1">The sequence shown here is derived from an EMBL/GenBank/DDBJ whole genome shotgun (WGS) entry which is preliminary data.</text>
</comment>
<dbReference type="Pfam" id="PF03683">
    <property type="entry name" value="UPF0175"/>
    <property type="match status" value="1"/>
</dbReference>
<proteinExistence type="predicted"/>
<dbReference type="Proteomes" id="UP000580051">
    <property type="component" value="Unassembled WGS sequence"/>
</dbReference>
<reference evidence="1 2" key="1">
    <citation type="journal article" date="2020" name="Front. Microbiol.">
        <title>Single-cell genomics of novel Actinobacteria with the Wood-Ljungdahl pathway discovered in a serpentinizing system.</title>
        <authorList>
            <person name="Merino N."/>
            <person name="Kawai M."/>
            <person name="Boyd E.S."/>
            <person name="Colman D.R."/>
            <person name="McGlynn S.E."/>
            <person name="Nealson K.H."/>
            <person name="Kurokawa K."/>
            <person name="Hongoh Y."/>
        </authorList>
    </citation>
    <scope>NUCLEOTIDE SEQUENCE [LARGE SCALE GENOMIC DNA]</scope>
    <source>
        <strain evidence="1 2">S06</strain>
    </source>
</reference>
<name>A0A6V8NN01_9ACTN</name>